<dbReference type="EMBL" id="GBXM01004675">
    <property type="protein sequence ID" value="JAI03903.1"/>
    <property type="molecule type" value="Transcribed_RNA"/>
</dbReference>
<name>A0A0E9XMF0_ANGAN</name>
<protein>
    <submittedName>
        <fullName evidence="1">Uncharacterized protein</fullName>
    </submittedName>
</protein>
<sequence>MVISWRWVVISPGHHAISSGRRWSIWISFTGHGRSAHWS</sequence>
<dbReference type="AlphaFoldDB" id="A0A0E9XMF0"/>
<reference evidence="1" key="1">
    <citation type="submission" date="2014-11" db="EMBL/GenBank/DDBJ databases">
        <authorList>
            <person name="Amaro Gonzalez C."/>
        </authorList>
    </citation>
    <scope>NUCLEOTIDE SEQUENCE</scope>
</reference>
<proteinExistence type="predicted"/>
<evidence type="ECO:0000313" key="1">
    <source>
        <dbReference type="EMBL" id="JAI03903.1"/>
    </source>
</evidence>
<accession>A0A0E9XMF0</accession>
<organism evidence="1">
    <name type="scientific">Anguilla anguilla</name>
    <name type="common">European freshwater eel</name>
    <name type="synonym">Muraena anguilla</name>
    <dbReference type="NCBI Taxonomy" id="7936"/>
    <lineage>
        <taxon>Eukaryota</taxon>
        <taxon>Metazoa</taxon>
        <taxon>Chordata</taxon>
        <taxon>Craniata</taxon>
        <taxon>Vertebrata</taxon>
        <taxon>Euteleostomi</taxon>
        <taxon>Actinopterygii</taxon>
        <taxon>Neopterygii</taxon>
        <taxon>Teleostei</taxon>
        <taxon>Anguilliformes</taxon>
        <taxon>Anguillidae</taxon>
        <taxon>Anguilla</taxon>
    </lineage>
</organism>
<reference evidence="1" key="2">
    <citation type="journal article" date="2015" name="Fish Shellfish Immunol.">
        <title>Early steps in the European eel (Anguilla anguilla)-Vibrio vulnificus interaction in the gills: Role of the RtxA13 toxin.</title>
        <authorList>
            <person name="Callol A."/>
            <person name="Pajuelo D."/>
            <person name="Ebbesson L."/>
            <person name="Teles M."/>
            <person name="MacKenzie S."/>
            <person name="Amaro C."/>
        </authorList>
    </citation>
    <scope>NUCLEOTIDE SEQUENCE</scope>
</reference>